<organism evidence="6 7">
    <name type="scientific">Sulfuriroseicoccus oceanibius</name>
    <dbReference type="NCBI Taxonomy" id="2707525"/>
    <lineage>
        <taxon>Bacteria</taxon>
        <taxon>Pseudomonadati</taxon>
        <taxon>Verrucomicrobiota</taxon>
        <taxon>Verrucomicrobiia</taxon>
        <taxon>Verrucomicrobiales</taxon>
        <taxon>Verrucomicrobiaceae</taxon>
        <taxon>Sulfuriroseicoccus</taxon>
    </lineage>
</organism>
<feature type="region of interest" description="Disordered" evidence="5">
    <location>
        <begin position="116"/>
        <end position="138"/>
    </location>
</feature>
<keyword evidence="7" id="KW-1185">Reference proteome</keyword>
<dbReference type="Gene3D" id="1.10.150.130">
    <property type="match status" value="1"/>
</dbReference>
<dbReference type="Proteomes" id="UP000475117">
    <property type="component" value="Chromosome"/>
</dbReference>
<evidence type="ECO:0000256" key="1">
    <source>
        <dbReference type="ARBA" id="ARBA00008857"/>
    </source>
</evidence>
<dbReference type="InterPro" id="IPR002104">
    <property type="entry name" value="Integrase_catalytic"/>
</dbReference>
<dbReference type="RefSeq" id="WP_164363346.1">
    <property type="nucleotide sequence ID" value="NZ_CP066776.1"/>
</dbReference>
<dbReference type="EMBL" id="CP066776">
    <property type="protein sequence ID" value="QQL44048.1"/>
    <property type="molecule type" value="Genomic_DNA"/>
</dbReference>
<evidence type="ECO:0000313" key="7">
    <source>
        <dbReference type="Proteomes" id="UP000475117"/>
    </source>
</evidence>
<sequence length="458" mass="51753">MNTPSANLRERFIERIKVLNFPVKTHPYLTQWARSWLKARGHLSIERTNAYFDALSRTSRLADWQFQQAVTAARILAEDLLNLDWSRHYDWEGLCLQASDPSSEHPQFLRQCHPVEANAPATPPPAPTAQPPDGSSDLLADTLDRTRRALRLAGRAITTERSYCQWVTRYVRFTAHQSGQSPEDTGPASITPFLNHLAVERHVSPATQKQALNALVFLHKAVFDHGEFVIDTPISPRQNRRPPTVLSRCEVTTLIQQLAPPWQLAAQLMYGAGLRISEAMSLRIKDIDFSQRVIQIHDAKGGKHRVVPLPRKIAPELQSLIEELRQQHQTDTAAGCANVHLPPALARKYPNAANDFAWSWLFPAAKQCPHPRSGVFARFHLLEKSMQRQLKRVLKQTSITKRVTCHTFRHSFATHLLEANTDIRTVQQLLGHSDVSTTMIYLHITKNRGAGAPSPLDF</sequence>
<dbReference type="Pfam" id="PF00589">
    <property type="entry name" value="Phage_integrase"/>
    <property type="match status" value="1"/>
</dbReference>
<dbReference type="Gene3D" id="1.10.443.10">
    <property type="entry name" value="Intergrase catalytic core"/>
    <property type="match status" value="1"/>
</dbReference>
<evidence type="ECO:0000256" key="3">
    <source>
        <dbReference type="ARBA" id="ARBA00023125"/>
    </source>
</evidence>
<keyword evidence="2" id="KW-0229">DNA integration</keyword>
<keyword evidence="4" id="KW-0233">DNA recombination</keyword>
<dbReference type="NCBIfam" id="TIGR02249">
    <property type="entry name" value="integrase_gron"/>
    <property type="match status" value="1"/>
</dbReference>
<name>A0A6B3LA83_9BACT</name>
<accession>A0A6B3LA83</accession>
<dbReference type="SUPFAM" id="SSF56349">
    <property type="entry name" value="DNA breaking-rejoining enzymes"/>
    <property type="match status" value="1"/>
</dbReference>
<evidence type="ECO:0000256" key="4">
    <source>
        <dbReference type="ARBA" id="ARBA00023172"/>
    </source>
</evidence>
<dbReference type="PANTHER" id="PTHR30349">
    <property type="entry name" value="PHAGE INTEGRASE-RELATED"/>
    <property type="match status" value="1"/>
</dbReference>
<dbReference type="AlphaFoldDB" id="A0A6B3LA83"/>
<dbReference type="InterPro" id="IPR010998">
    <property type="entry name" value="Integrase_recombinase_N"/>
</dbReference>
<dbReference type="PROSITE" id="PS51898">
    <property type="entry name" value="TYR_RECOMBINASE"/>
    <property type="match status" value="1"/>
</dbReference>
<dbReference type="InterPro" id="IPR050090">
    <property type="entry name" value="Tyrosine_recombinase_XerCD"/>
</dbReference>
<dbReference type="Pfam" id="PF13495">
    <property type="entry name" value="Phage_int_SAM_4"/>
    <property type="match status" value="1"/>
</dbReference>
<dbReference type="InterPro" id="IPR004107">
    <property type="entry name" value="Integrase_SAM-like_N"/>
</dbReference>
<evidence type="ECO:0000313" key="6">
    <source>
        <dbReference type="EMBL" id="QQL44048.1"/>
    </source>
</evidence>
<feature type="compositionally biased region" description="Pro residues" evidence="5">
    <location>
        <begin position="121"/>
        <end position="130"/>
    </location>
</feature>
<dbReference type="InterPro" id="IPR011946">
    <property type="entry name" value="Integrase_integron-type"/>
</dbReference>
<dbReference type="KEGG" id="soa:G3M56_009095"/>
<protein>
    <submittedName>
        <fullName evidence="6">Integron integrase</fullName>
    </submittedName>
</protein>
<dbReference type="GO" id="GO:0015074">
    <property type="term" value="P:DNA integration"/>
    <property type="evidence" value="ECO:0007669"/>
    <property type="project" value="UniProtKB-KW"/>
</dbReference>
<dbReference type="GO" id="GO:0003677">
    <property type="term" value="F:DNA binding"/>
    <property type="evidence" value="ECO:0007669"/>
    <property type="project" value="UniProtKB-KW"/>
</dbReference>
<dbReference type="InterPro" id="IPR013762">
    <property type="entry name" value="Integrase-like_cat_sf"/>
</dbReference>
<gene>
    <name evidence="6" type="ORF">G3M56_009095</name>
</gene>
<dbReference type="InterPro" id="IPR011010">
    <property type="entry name" value="DNA_brk_join_enz"/>
</dbReference>
<evidence type="ECO:0000256" key="2">
    <source>
        <dbReference type="ARBA" id="ARBA00022908"/>
    </source>
</evidence>
<comment type="similarity">
    <text evidence="1">Belongs to the 'phage' integrase family.</text>
</comment>
<reference evidence="6 7" key="1">
    <citation type="submission" date="2020-12" db="EMBL/GenBank/DDBJ databases">
        <title>Sulforoseuscoccus oceanibium gen. nov., sp. nov., a representative of the phylum Verrucomicrobia with special cytoplasmic membrane, and proposal of Sulforoseuscoccusaceae fam. nov.</title>
        <authorList>
            <person name="Xi F."/>
        </authorList>
    </citation>
    <scope>NUCLEOTIDE SEQUENCE [LARGE SCALE GENOMIC DNA]</scope>
    <source>
        <strain evidence="6 7">T37</strain>
    </source>
</reference>
<evidence type="ECO:0000256" key="5">
    <source>
        <dbReference type="SAM" id="MobiDB-lite"/>
    </source>
</evidence>
<dbReference type="GO" id="GO:0006310">
    <property type="term" value="P:DNA recombination"/>
    <property type="evidence" value="ECO:0007669"/>
    <property type="project" value="UniProtKB-KW"/>
</dbReference>
<proteinExistence type="inferred from homology"/>
<dbReference type="PANTHER" id="PTHR30349:SF64">
    <property type="entry name" value="PROPHAGE INTEGRASE INTD-RELATED"/>
    <property type="match status" value="1"/>
</dbReference>
<keyword evidence="3" id="KW-0238">DNA-binding</keyword>